<dbReference type="Pfam" id="PF00439">
    <property type="entry name" value="Bromodomain"/>
    <property type="match status" value="1"/>
</dbReference>
<dbReference type="WBParaSite" id="Pan_g9942.t1">
    <property type="protein sequence ID" value="Pan_g9942.t1"/>
    <property type="gene ID" value="Pan_g9942"/>
</dbReference>
<feature type="compositionally biased region" description="Polar residues" evidence="3">
    <location>
        <begin position="135"/>
        <end position="144"/>
    </location>
</feature>
<dbReference type="Gene3D" id="1.20.920.10">
    <property type="entry name" value="Bromodomain-like"/>
    <property type="match status" value="1"/>
</dbReference>
<evidence type="ECO:0000256" key="1">
    <source>
        <dbReference type="ARBA" id="ARBA00023117"/>
    </source>
</evidence>
<dbReference type="GO" id="GO:0006355">
    <property type="term" value="P:regulation of DNA-templated transcription"/>
    <property type="evidence" value="ECO:0007669"/>
    <property type="project" value="TreeGrafter"/>
</dbReference>
<proteinExistence type="predicted"/>
<evidence type="ECO:0000259" key="4">
    <source>
        <dbReference type="PROSITE" id="PS50014"/>
    </source>
</evidence>
<dbReference type="SUPFAM" id="SSF47370">
    <property type="entry name" value="Bromodomain"/>
    <property type="match status" value="1"/>
</dbReference>
<dbReference type="PANTHER" id="PTHR22880">
    <property type="entry name" value="FALZ-RELATED BROMODOMAIN-CONTAINING PROTEINS"/>
    <property type="match status" value="1"/>
</dbReference>
<protein>
    <submittedName>
        <fullName evidence="6">Bromo domain-containing protein</fullName>
    </submittedName>
</protein>
<dbReference type="InterPro" id="IPR050935">
    <property type="entry name" value="Bromo_chromatin_reader"/>
</dbReference>
<feature type="region of interest" description="Disordered" evidence="3">
    <location>
        <begin position="89"/>
        <end position="168"/>
    </location>
</feature>
<dbReference type="Proteomes" id="UP000492821">
    <property type="component" value="Unassembled WGS sequence"/>
</dbReference>
<feature type="compositionally biased region" description="Basic and acidic residues" evidence="3">
    <location>
        <begin position="106"/>
        <end position="118"/>
    </location>
</feature>
<reference evidence="5" key="1">
    <citation type="journal article" date="2013" name="Genetics">
        <title>The draft genome and transcriptome of Panagrellus redivivus are shaped by the harsh demands of a free-living lifestyle.</title>
        <authorList>
            <person name="Srinivasan J."/>
            <person name="Dillman A.R."/>
            <person name="Macchietto M.G."/>
            <person name="Heikkinen L."/>
            <person name="Lakso M."/>
            <person name="Fracchia K.M."/>
            <person name="Antoshechkin I."/>
            <person name="Mortazavi A."/>
            <person name="Wong G."/>
            <person name="Sternberg P.W."/>
        </authorList>
    </citation>
    <scope>NUCLEOTIDE SEQUENCE [LARGE SCALE GENOMIC DNA]</scope>
    <source>
        <strain evidence="5">MT8872</strain>
    </source>
</reference>
<organism evidence="5 6">
    <name type="scientific">Panagrellus redivivus</name>
    <name type="common">Microworm</name>
    <dbReference type="NCBI Taxonomy" id="6233"/>
    <lineage>
        <taxon>Eukaryota</taxon>
        <taxon>Metazoa</taxon>
        <taxon>Ecdysozoa</taxon>
        <taxon>Nematoda</taxon>
        <taxon>Chromadorea</taxon>
        <taxon>Rhabditida</taxon>
        <taxon>Tylenchina</taxon>
        <taxon>Panagrolaimomorpha</taxon>
        <taxon>Panagrolaimoidea</taxon>
        <taxon>Panagrolaimidae</taxon>
        <taxon>Panagrellus</taxon>
    </lineage>
</organism>
<evidence type="ECO:0000256" key="2">
    <source>
        <dbReference type="PROSITE-ProRule" id="PRU00035"/>
    </source>
</evidence>
<dbReference type="InterPro" id="IPR036427">
    <property type="entry name" value="Bromodomain-like_sf"/>
</dbReference>
<feature type="domain" description="Bromo" evidence="4">
    <location>
        <begin position="1"/>
        <end position="54"/>
    </location>
</feature>
<dbReference type="SMART" id="SM00297">
    <property type="entry name" value="BROMO"/>
    <property type="match status" value="1"/>
</dbReference>
<evidence type="ECO:0000313" key="6">
    <source>
        <dbReference type="WBParaSite" id="Pan_g9942.t1"/>
    </source>
</evidence>
<keyword evidence="1 2" id="KW-0103">Bromodomain</keyword>
<evidence type="ECO:0000313" key="5">
    <source>
        <dbReference type="Proteomes" id="UP000492821"/>
    </source>
</evidence>
<dbReference type="GO" id="GO:0000785">
    <property type="term" value="C:chromatin"/>
    <property type="evidence" value="ECO:0007669"/>
    <property type="project" value="TreeGrafter"/>
</dbReference>
<dbReference type="GO" id="GO:0005634">
    <property type="term" value="C:nucleus"/>
    <property type="evidence" value="ECO:0007669"/>
    <property type="project" value="TreeGrafter"/>
</dbReference>
<dbReference type="GO" id="GO:0006338">
    <property type="term" value="P:chromatin remodeling"/>
    <property type="evidence" value="ECO:0007669"/>
    <property type="project" value="TreeGrafter"/>
</dbReference>
<sequence>MKDYYDKIKRPMDFTTIENRLNHKYYVCGAECIADIDQVFTNCFLYNPPEYPYYFLGKLLSKAYDDAMIDLPTDEHAIPLKGILKRSPHWPGPQNVAAEEMVQPDVNDRRDSASHEPEIGEVVLVEAEANRRSKTQSPEASSSVNRRKRQHPKKSLNPTIQTSDPSSV</sequence>
<feature type="compositionally biased region" description="Polar residues" evidence="3">
    <location>
        <begin position="156"/>
        <end position="168"/>
    </location>
</feature>
<dbReference type="PROSITE" id="PS50014">
    <property type="entry name" value="BROMODOMAIN_2"/>
    <property type="match status" value="1"/>
</dbReference>
<accession>A0A7E4WD23</accession>
<dbReference type="PRINTS" id="PR00503">
    <property type="entry name" value="BROMODOMAIN"/>
</dbReference>
<dbReference type="PANTHER" id="PTHR22880:SF225">
    <property type="entry name" value="BROMODOMAIN-CONTAINING PROTEIN BET-1-RELATED"/>
    <property type="match status" value="1"/>
</dbReference>
<feature type="compositionally biased region" description="Basic residues" evidence="3">
    <location>
        <begin position="145"/>
        <end position="154"/>
    </location>
</feature>
<keyword evidence="5" id="KW-1185">Reference proteome</keyword>
<evidence type="ECO:0000256" key="3">
    <source>
        <dbReference type="SAM" id="MobiDB-lite"/>
    </source>
</evidence>
<name>A0A7E4WD23_PANRE</name>
<reference evidence="6" key="2">
    <citation type="submission" date="2020-10" db="UniProtKB">
        <authorList>
            <consortium name="WormBaseParasite"/>
        </authorList>
    </citation>
    <scope>IDENTIFICATION</scope>
</reference>
<dbReference type="AlphaFoldDB" id="A0A7E4WD23"/>
<dbReference type="InterPro" id="IPR001487">
    <property type="entry name" value="Bromodomain"/>
</dbReference>